<evidence type="ECO:0000259" key="1">
    <source>
        <dbReference type="Pfam" id="PF01548"/>
    </source>
</evidence>
<sequence length="375" mass="43611">MSKANTLFIGLDVHKETTDVAWVSDKSAETVHYHGTIPTNLRSFDKLIKNQTAKTSKLCVIYEAGPCGFWLYRHLLRRGIECWVVAPALIPKALGDRVKTDKRDAMTLARLARSGDLHSIYVPDERDEAIRDLIRCREDAMLDLRQARQRLKSFLLRHGHPCTGRQNWTEAYRRHLADINFPQSATKITFQHYIHIVTERYERLQRLELELQSLAESWRWYPLVQRLTVLRGVRFLSAMTLLAELGDLRRFASPRSLMNFVGLTPSEHSSGQRERRGGITKCGNSHARRILIESAWAYRFPARISRELESRQQEHSIKLQTRSWEIQQRLCRRFHALKARGKEYNKVVTAVARELTGYIWDLAQGFDADMPQQAY</sequence>
<proteinExistence type="predicted"/>
<feature type="domain" description="Transposase IS110-like N-terminal" evidence="1">
    <location>
        <begin position="9"/>
        <end position="157"/>
    </location>
</feature>
<dbReference type="GO" id="GO:0004803">
    <property type="term" value="F:transposase activity"/>
    <property type="evidence" value="ECO:0007669"/>
    <property type="project" value="InterPro"/>
</dbReference>
<dbReference type="GO" id="GO:0003677">
    <property type="term" value="F:DNA binding"/>
    <property type="evidence" value="ECO:0007669"/>
    <property type="project" value="InterPro"/>
</dbReference>
<dbReference type="RefSeq" id="WP_115390097.1">
    <property type="nucleotide sequence ID" value="NZ_JADZHC010000059.1"/>
</dbReference>
<evidence type="ECO:0000313" key="3">
    <source>
        <dbReference type="EMBL" id="SUJ00119.1"/>
    </source>
</evidence>
<protein>
    <submittedName>
        <fullName evidence="3">Transposase IS116/IS110/IS902 family</fullName>
    </submittedName>
</protein>
<dbReference type="InterPro" id="IPR047650">
    <property type="entry name" value="Transpos_IS110"/>
</dbReference>
<dbReference type="Proteomes" id="UP000254069">
    <property type="component" value="Unassembled WGS sequence"/>
</dbReference>
<accession>A0A380BFC0</accession>
<dbReference type="GO" id="GO:0006313">
    <property type="term" value="P:DNA transposition"/>
    <property type="evidence" value="ECO:0007669"/>
    <property type="project" value="InterPro"/>
</dbReference>
<evidence type="ECO:0000259" key="2">
    <source>
        <dbReference type="Pfam" id="PF02371"/>
    </source>
</evidence>
<dbReference type="Pfam" id="PF01548">
    <property type="entry name" value="DEDD_Tnp_IS110"/>
    <property type="match status" value="1"/>
</dbReference>
<reference evidence="3 4" key="1">
    <citation type="submission" date="2018-06" db="EMBL/GenBank/DDBJ databases">
        <authorList>
            <consortium name="Pathogen Informatics"/>
            <person name="Doyle S."/>
        </authorList>
    </citation>
    <scope>NUCLEOTIDE SEQUENCE [LARGE SCALE GENOMIC DNA]</scope>
    <source>
        <strain evidence="3 4">NCTC10738</strain>
    </source>
</reference>
<dbReference type="PANTHER" id="PTHR33055">
    <property type="entry name" value="TRANSPOSASE FOR INSERTION SEQUENCE ELEMENT IS1111A"/>
    <property type="match status" value="1"/>
</dbReference>
<dbReference type="EMBL" id="UGYO01000002">
    <property type="protein sequence ID" value="SUJ00119.1"/>
    <property type="molecule type" value="Genomic_DNA"/>
</dbReference>
<dbReference type="InterPro" id="IPR002525">
    <property type="entry name" value="Transp_IS110-like_N"/>
</dbReference>
<dbReference type="InterPro" id="IPR003346">
    <property type="entry name" value="Transposase_20"/>
</dbReference>
<dbReference type="PANTHER" id="PTHR33055:SF13">
    <property type="entry name" value="TRANSPOSASE"/>
    <property type="match status" value="1"/>
</dbReference>
<gene>
    <name evidence="3" type="ORF">NCTC10738_03048</name>
</gene>
<evidence type="ECO:0000313" key="4">
    <source>
        <dbReference type="Proteomes" id="UP000254069"/>
    </source>
</evidence>
<dbReference type="AlphaFoldDB" id="A0A380BFC0"/>
<dbReference type="Pfam" id="PF02371">
    <property type="entry name" value="Transposase_20"/>
    <property type="match status" value="1"/>
</dbReference>
<feature type="domain" description="Transposase IS116/IS110/IS902 C-terminal" evidence="2">
    <location>
        <begin position="225"/>
        <end position="298"/>
    </location>
</feature>
<dbReference type="NCBIfam" id="NF033542">
    <property type="entry name" value="transpos_IS110"/>
    <property type="match status" value="1"/>
</dbReference>
<keyword evidence="4" id="KW-1185">Reference proteome</keyword>
<name>A0A380BFC0_9GAMM</name>
<organism evidence="3 4">
    <name type="scientific">Shewanella algae</name>
    <dbReference type="NCBI Taxonomy" id="38313"/>
    <lineage>
        <taxon>Bacteria</taxon>
        <taxon>Pseudomonadati</taxon>
        <taxon>Pseudomonadota</taxon>
        <taxon>Gammaproteobacteria</taxon>
        <taxon>Alteromonadales</taxon>
        <taxon>Shewanellaceae</taxon>
        <taxon>Shewanella</taxon>
    </lineage>
</organism>